<protein>
    <submittedName>
        <fullName evidence="3">Glycosyl transferase</fullName>
    </submittedName>
</protein>
<proteinExistence type="predicted"/>
<dbReference type="SUPFAM" id="SSF53756">
    <property type="entry name" value="UDP-Glycosyltransferase/glycogen phosphorylase"/>
    <property type="match status" value="1"/>
</dbReference>
<evidence type="ECO:0000259" key="1">
    <source>
        <dbReference type="Pfam" id="PF00534"/>
    </source>
</evidence>
<dbReference type="RefSeq" id="WP_022471258.1">
    <property type="nucleotide sequence ID" value="NZ_AP022660.1"/>
</dbReference>
<dbReference type="PANTHER" id="PTHR12526">
    <property type="entry name" value="GLYCOSYLTRANSFERASE"/>
    <property type="match status" value="1"/>
</dbReference>
<feature type="domain" description="Glycosyltransferase subfamily 4-like N-terminal" evidence="2">
    <location>
        <begin position="13"/>
        <end position="170"/>
    </location>
</feature>
<dbReference type="EMBL" id="AP022660">
    <property type="protein sequence ID" value="BCA50310.1"/>
    <property type="molecule type" value="Genomic_DNA"/>
</dbReference>
<dbReference type="GO" id="GO:0016757">
    <property type="term" value="F:glycosyltransferase activity"/>
    <property type="evidence" value="ECO:0007669"/>
    <property type="project" value="InterPro"/>
</dbReference>
<dbReference type="Pfam" id="PF13439">
    <property type="entry name" value="Glyco_transf_4"/>
    <property type="match status" value="1"/>
</dbReference>
<dbReference type="Pfam" id="PF00534">
    <property type="entry name" value="Glycos_transf_1"/>
    <property type="match status" value="1"/>
</dbReference>
<dbReference type="InterPro" id="IPR028098">
    <property type="entry name" value="Glyco_trans_4-like_N"/>
</dbReference>
<sequence>MKILHIINKLSTGGAQSLVAELAIGQMMNGDEVSILELMPSPDDILRKRVTAVGVVMHTLHPIGNVYNPLVTFSIIPYLKGYDIIHVHLFPAQYWVAFAKLLSFSKAHIVTTEHSTNNKRRNGKFWGFVDRFVYNRYDKIIACADKALELFQKQYPTLDSCFVPNGVDTSKYWNAESYPKSEFSMNEEDFMVTMIARFDYPKRQDTIIEAIAKLPKNFHAVFAGGVPKKPNAIKCVELANSLGIADRVHFLYVRSDVPRILKTSDAIIMSSEYEGLSLSSIEGMAGGKPFISSNVNGLREVVSGAGLMFECGNADELASILSNLESDKEYYDLTVKNCLQRAAQYDIKETVSKYQKFYNECINYES</sequence>
<dbReference type="AlphaFoldDB" id="A0A679HB59"/>
<evidence type="ECO:0000259" key="2">
    <source>
        <dbReference type="Pfam" id="PF13439"/>
    </source>
</evidence>
<organism evidence="3 4">
    <name type="scientific">Bacteroides thetaiotaomicron</name>
    <dbReference type="NCBI Taxonomy" id="818"/>
    <lineage>
        <taxon>Bacteria</taxon>
        <taxon>Pseudomonadati</taxon>
        <taxon>Bacteroidota</taxon>
        <taxon>Bacteroidia</taxon>
        <taxon>Bacteroidales</taxon>
        <taxon>Bacteroidaceae</taxon>
        <taxon>Bacteroides</taxon>
    </lineage>
</organism>
<feature type="domain" description="Glycosyl transferase family 1" evidence="1">
    <location>
        <begin position="185"/>
        <end position="332"/>
    </location>
</feature>
<name>A0A679HB59_BACT4</name>
<reference evidence="3 4" key="1">
    <citation type="submission" date="2020-02" db="EMBL/GenBank/DDBJ databases">
        <title>Whole-genome sequencing and comparative analysis of the genomes of Bacteroides thetaiotaomicron and Escherichia coli isolated from a healthy resident in Vietnam.</title>
        <authorList>
            <person name="Mohsin M."/>
            <person name="Tanaka K."/>
            <person name="Kawahara R."/>
            <person name="Kondo S."/>
            <person name="Noguchi H."/>
            <person name="Motooka D."/>
            <person name="Nakamura S."/>
            <person name="Khong D.T."/>
            <person name="Nguyen T.N."/>
            <person name="Tran H.T."/>
            <person name="Yamamoto Y."/>
        </authorList>
    </citation>
    <scope>NUCLEOTIDE SEQUENCE [LARGE SCALE GENOMIC DNA]</scope>
    <source>
        <strain evidence="3 4">F9-2</strain>
    </source>
</reference>
<dbReference type="Proteomes" id="UP000500882">
    <property type="component" value="Chromosome"/>
</dbReference>
<accession>A0A679HB59</accession>
<dbReference type="Gene3D" id="3.40.50.2000">
    <property type="entry name" value="Glycogen Phosphorylase B"/>
    <property type="match status" value="2"/>
</dbReference>
<dbReference type="InterPro" id="IPR001296">
    <property type="entry name" value="Glyco_trans_1"/>
</dbReference>
<evidence type="ECO:0000313" key="4">
    <source>
        <dbReference type="Proteomes" id="UP000500882"/>
    </source>
</evidence>
<dbReference type="CDD" id="cd03801">
    <property type="entry name" value="GT4_PimA-like"/>
    <property type="match status" value="1"/>
</dbReference>
<keyword evidence="3" id="KW-0808">Transferase</keyword>
<evidence type="ECO:0000313" key="3">
    <source>
        <dbReference type="EMBL" id="BCA50310.1"/>
    </source>
</evidence>
<gene>
    <name evidence="3" type="ORF">BatF92_22520</name>
</gene>